<dbReference type="Gene3D" id="1.10.10.2840">
    <property type="entry name" value="PucR C-terminal helix-turn-helix domain"/>
    <property type="match status" value="1"/>
</dbReference>
<dbReference type="Pfam" id="PF13556">
    <property type="entry name" value="HTH_30"/>
    <property type="match status" value="1"/>
</dbReference>
<dbReference type="Pfam" id="PF17853">
    <property type="entry name" value="GGDEF_2"/>
    <property type="match status" value="1"/>
</dbReference>
<dbReference type="PANTHER" id="PTHR33744:SF1">
    <property type="entry name" value="DNA-BINDING TRANSCRIPTIONAL ACTIVATOR ADER"/>
    <property type="match status" value="1"/>
</dbReference>
<dbReference type="InterPro" id="IPR024096">
    <property type="entry name" value="NO_sig/Golgi_transp_ligand-bd"/>
</dbReference>
<feature type="domain" description="4-vinyl reductase 4VR" evidence="2">
    <location>
        <begin position="118"/>
        <end position="180"/>
    </location>
</feature>
<dbReference type="Proteomes" id="UP000502196">
    <property type="component" value="Chromosome"/>
</dbReference>
<dbReference type="SUPFAM" id="SSF111126">
    <property type="entry name" value="Ligand-binding domain in the NO signalling and Golgi transport"/>
    <property type="match status" value="1"/>
</dbReference>
<dbReference type="InterPro" id="IPR041522">
    <property type="entry name" value="CdaR_GGDEF"/>
</dbReference>
<dbReference type="InterPro" id="IPR010523">
    <property type="entry name" value="XylR_N"/>
</dbReference>
<name>A0A6F9ECB8_9BACL</name>
<sequence length="622" mass="70837">MKAQSLVFEHVIDIHPRTGQITMNGRRMALMSTEALGILRRDLVSTLGMDRAKGFLMRYGWSCGRNDARAIRSLFEWESFEELILAGPALHTLEGVVTVEPGEMRVDSTVGEVYFTGEWRHSFEAEEHIRHFGVDEEPVCWSLAGYASGYLTELFNRPVVTYERECRGKGDARCIYVAKTVDEADEVQMRDLRYYQAESLATELDEAHRRIRALNETLMRSVELHKQLSNLVMEGKSLRQIVETMAGAFGRSVVVETKSRRVLAASFVCPEHEDTYRRWKPGERGAAMDSGKTGRESWTVDGVSVEACRITANHVHLGTLCMLGNPPLSQEDEMLMERAVNVCTLQMFYEQLLTESTYQMRGDFLEEIVRGRYDAETLRRRARILDLDPDTPRRLLAIKVLPREQLEDVRDALRGACRGDIISRNGYLFVFLPEAAHVQGEAGIGDFLDNLVRFVETRFKAVRVYIGCGRRAETITDLGRSYQDAIRIVDFLELSSPGESRFGLYDHLAPLMFLLRVAEQEEVLEFYQRVLGALVEYDRGHQGDLVQTLHSYLEMTGNLRRVAEAMHVSVTGLRYRLSKIEEICGVDLDDGTTRFNLQLALQIHYALHMRRRDFSGGPGTPQ</sequence>
<dbReference type="Pfam" id="PF06505">
    <property type="entry name" value="XylR_N"/>
    <property type="match status" value="1"/>
</dbReference>
<dbReference type="InterPro" id="IPR025736">
    <property type="entry name" value="PucR_C-HTH_dom"/>
</dbReference>
<dbReference type="Pfam" id="PF02830">
    <property type="entry name" value="V4R"/>
    <property type="match status" value="1"/>
</dbReference>
<evidence type="ECO:0000259" key="2">
    <source>
        <dbReference type="SMART" id="SM00989"/>
    </source>
</evidence>
<evidence type="ECO:0000313" key="3">
    <source>
        <dbReference type="EMBL" id="CAB3394132.1"/>
    </source>
</evidence>
<dbReference type="EMBL" id="LR792683">
    <property type="protein sequence ID" value="CAB3394132.1"/>
    <property type="molecule type" value="Genomic_DNA"/>
</dbReference>
<gene>
    <name evidence="3" type="ORF">COOX1_2261</name>
</gene>
<dbReference type="Gene3D" id="3.30.1380.20">
    <property type="entry name" value="Trafficking protein particle complex subunit 3"/>
    <property type="match status" value="1"/>
</dbReference>
<comment type="similarity">
    <text evidence="1">Belongs to the CdaR family.</text>
</comment>
<dbReference type="InterPro" id="IPR051448">
    <property type="entry name" value="CdaR-like_regulators"/>
</dbReference>
<dbReference type="InterPro" id="IPR004096">
    <property type="entry name" value="V4R"/>
</dbReference>
<proteinExistence type="inferred from homology"/>
<reference evidence="3 4" key="1">
    <citation type="submission" date="2020-04" db="EMBL/GenBank/DDBJ databases">
        <authorList>
            <person name="Hogendoorn C."/>
        </authorList>
    </citation>
    <scope>NUCLEOTIDE SEQUENCE [LARGE SCALE GENOMIC DNA]</scope>
    <source>
        <strain evidence="3">COOX1</strain>
    </source>
</reference>
<evidence type="ECO:0000256" key="1">
    <source>
        <dbReference type="ARBA" id="ARBA00006754"/>
    </source>
</evidence>
<dbReference type="PANTHER" id="PTHR33744">
    <property type="entry name" value="CARBOHYDRATE DIACID REGULATOR"/>
    <property type="match status" value="1"/>
</dbReference>
<evidence type="ECO:0000313" key="4">
    <source>
        <dbReference type="Proteomes" id="UP000502196"/>
    </source>
</evidence>
<organism evidence="3 4">
    <name type="scientific">Kyrpidia spormannii</name>
    <dbReference type="NCBI Taxonomy" id="2055160"/>
    <lineage>
        <taxon>Bacteria</taxon>
        <taxon>Bacillati</taxon>
        <taxon>Bacillota</taxon>
        <taxon>Bacilli</taxon>
        <taxon>Bacillales</taxon>
        <taxon>Alicyclobacillaceae</taxon>
        <taxon>Kyrpidia</taxon>
    </lineage>
</organism>
<dbReference type="AlphaFoldDB" id="A0A6F9ECB8"/>
<dbReference type="InterPro" id="IPR042070">
    <property type="entry name" value="PucR_C-HTH_sf"/>
</dbReference>
<accession>A0A6F9ECB8</accession>
<dbReference type="RefSeq" id="WP_170085896.1">
    <property type="nucleotide sequence ID" value="NZ_CP047971.1"/>
</dbReference>
<dbReference type="SMART" id="SM00989">
    <property type="entry name" value="V4R"/>
    <property type="match status" value="1"/>
</dbReference>
<protein>
    <recommendedName>
        <fullName evidence="2">4-vinyl reductase 4VR domain-containing protein</fullName>
    </recommendedName>
</protein>